<dbReference type="Proteomes" id="UP000244309">
    <property type="component" value="Unassembled WGS sequence"/>
</dbReference>
<gene>
    <name evidence="1" type="ORF">CXQ85_003078</name>
</gene>
<evidence type="ECO:0000313" key="2">
    <source>
        <dbReference type="Proteomes" id="UP000244309"/>
    </source>
</evidence>
<dbReference type="OrthoDB" id="4020698at2759"/>
<accession>A0A2V1B001</accession>
<protein>
    <submittedName>
        <fullName evidence="1">Uncharacterized protein</fullName>
    </submittedName>
</protein>
<dbReference type="EMBL" id="PKFO01000010">
    <property type="protein sequence ID" value="PVH23344.1"/>
    <property type="molecule type" value="Genomic_DNA"/>
</dbReference>
<organism evidence="1 2">
    <name type="scientific">Candidozyma haemuli</name>
    <dbReference type="NCBI Taxonomy" id="45357"/>
    <lineage>
        <taxon>Eukaryota</taxon>
        <taxon>Fungi</taxon>
        <taxon>Dikarya</taxon>
        <taxon>Ascomycota</taxon>
        <taxon>Saccharomycotina</taxon>
        <taxon>Pichiomycetes</taxon>
        <taxon>Metschnikowiaceae</taxon>
        <taxon>Candidozyma</taxon>
    </lineage>
</organism>
<dbReference type="GeneID" id="37008409"/>
<name>A0A2V1B001_9ASCO</name>
<keyword evidence="2" id="KW-1185">Reference proteome</keyword>
<comment type="caution">
    <text evidence="1">The sequence shown here is derived from an EMBL/GenBank/DDBJ whole genome shotgun (WGS) entry which is preliminary data.</text>
</comment>
<dbReference type="AlphaFoldDB" id="A0A2V1B001"/>
<sequence length="201" mass="22971">MHNINTKEDFYNSTVASLLSDHENSFHLQKANRTVYYDKSRESWYMEWHESPFGLQTDVRVPLTWCYDMSQGPGGAINQAFEISLSTEQLFGKQGKVEGIMQVKGTILSGLFDVSLTESITYKGTHSCQVKAGKYARLYIKPQYIHIPERKRVAIRFDESQEIEEIGEVEVIAAFKRLILDLPVMECAFGNEDEICDMGIL</sequence>
<reference evidence="1 2" key="1">
    <citation type="submission" date="2017-12" db="EMBL/GenBank/DDBJ databases">
        <title>Genome Sequence of a Multidrug-Resistant Candida haemulonii Isolate from a Patient with Chronic Leg Ulcers in Israel.</title>
        <authorList>
            <person name="Chow N.A."/>
            <person name="Gade L."/>
            <person name="Batra D."/>
            <person name="Rowe L.A."/>
            <person name="Ben-Ami R."/>
            <person name="Loparev V.N."/>
            <person name="Litvintseva A.P."/>
        </authorList>
    </citation>
    <scope>NUCLEOTIDE SEQUENCE [LARGE SCALE GENOMIC DNA]</scope>
    <source>
        <strain evidence="1 2">B11899</strain>
    </source>
</reference>
<dbReference type="VEuPathDB" id="FungiDB:CXQ85_003078"/>
<dbReference type="RefSeq" id="XP_025344284.1">
    <property type="nucleotide sequence ID" value="XM_025486734.1"/>
</dbReference>
<proteinExistence type="predicted"/>
<evidence type="ECO:0000313" key="1">
    <source>
        <dbReference type="EMBL" id="PVH23344.1"/>
    </source>
</evidence>